<organism evidence="1">
    <name type="scientific">marine sediment metagenome</name>
    <dbReference type="NCBI Taxonomy" id="412755"/>
    <lineage>
        <taxon>unclassified sequences</taxon>
        <taxon>metagenomes</taxon>
        <taxon>ecological metagenomes</taxon>
    </lineage>
</organism>
<reference evidence="1" key="1">
    <citation type="journal article" date="2015" name="Nature">
        <title>Complex archaea that bridge the gap between prokaryotes and eukaryotes.</title>
        <authorList>
            <person name="Spang A."/>
            <person name="Saw J.H."/>
            <person name="Jorgensen S.L."/>
            <person name="Zaremba-Niedzwiedzka K."/>
            <person name="Martijn J."/>
            <person name="Lind A.E."/>
            <person name="van Eijk R."/>
            <person name="Schleper C."/>
            <person name="Guy L."/>
            <person name="Ettema T.J."/>
        </authorList>
    </citation>
    <scope>NUCLEOTIDE SEQUENCE</scope>
</reference>
<sequence length="316" mass="35382">MTTTLAYSGLSSGTLGKRLHLMIYGPFGTRKTPIAHGLPHTRTLDFDDGMQSVEWAILAGKLNRTLDDIVYETITPPPSLDESKNVTFDYANDKIDEWVADEDVDPKDWPEYCAEKNDGRVFNQFWDTLIIDSGTSLTTGVIVKALQETHRLELSKSWSKRNKKGLTPVMIQDRGAVNILFSKFMTVCFGTGKNIVLICHEYQNVNKKGALQGVEPLLSGQLRQTVPKDFDEVWYSRIKGTVKDNRGVLQTAADPMRRCRSRLGCLDPMEEGDFGKIKSKVAEFYGVHVDDLWIASHGTAEARAFAEEEVENAVMA</sequence>
<dbReference type="AlphaFoldDB" id="A0A0F9U4G6"/>
<gene>
    <name evidence="1" type="ORF">LCGC14_0252020</name>
</gene>
<name>A0A0F9U4G6_9ZZZZ</name>
<evidence type="ECO:0000313" key="1">
    <source>
        <dbReference type="EMBL" id="KKN88130.1"/>
    </source>
</evidence>
<proteinExistence type="predicted"/>
<comment type="caution">
    <text evidence="1">The sequence shown here is derived from an EMBL/GenBank/DDBJ whole genome shotgun (WGS) entry which is preliminary data.</text>
</comment>
<protein>
    <submittedName>
        <fullName evidence="1">Uncharacterized protein</fullName>
    </submittedName>
</protein>
<dbReference type="EMBL" id="LAZR01000131">
    <property type="protein sequence ID" value="KKN88130.1"/>
    <property type="molecule type" value="Genomic_DNA"/>
</dbReference>
<dbReference type="Pfam" id="PF13479">
    <property type="entry name" value="AAA_24"/>
    <property type="match status" value="1"/>
</dbReference>
<accession>A0A0F9U4G6</accession>